<dbReference type="InterPro" id="IPR013108">
    <property type="entry name" value="Amidohydro_3"/>
</dbReference>
<dbReference type="OrthoDB" id="9763537at2"/>
<accession>A0A2T0R7T6</accession>
<dbReference type="InterPro" id="IPR011059">
    <property type="entry name" value="Metal-dep_hydrolase_composite"/>
</dbReference>
<dbReference type="AlphaFoldDB" id="A0A2T0R7T6"/>
<name>A0A2T0R7T6_9ACTN</name>
<dbReference type="EMBL" id="PVZF01000002">
    <property type="protein sequence ID" value="PRY17228.1"/>
    <property type="molecule type" value="Genomic_DNA"/>
</dbReference>
<evidence type="ECO:0000313" key="2">
    <source>
        <dbReference type="EMBL" id="PRY17228.1"/>
    </source>
</evidence>
<dbReference type="InterPro" id="IPR032466">
    <property type="entry name" value="Metal_Hydrolase"/>
</dbReference>
<dbReference type="Proteomes" id="UP000238083">
    <property type="component" value="Unassembled WGS sequence"/>
</dbReference>
<proteinExistence type="predicted"/>
<dbReference type="Gene3D" id="2.30.40.10">
    <property type="entry name" value="Urease, subunit C, domain 1"/>
    <property type="match status" value="1"/>
</dbReference>
<dbReference type="InterPro" id="IPR050378">
    <property type="entry name" value="Metallo-dep_Hydrolases_sf"/>
</dbReference>
<dbReference type="InterPro" id="IPR023100">
    <property type="entry name" value="D-aminoacylase_insert_dom_sf"/>
</dbReference>
<keyword evidence="3" id="KW-1185">Reference proteome</keyword>
<reference evidence="2 3" key="1">
    <citation type="submission" date="2018-03" db="EMBL/GenBank/DDBJ databases">
        <title>Genomic Encyclopedia of Archaeal and Bacterial Type Strains, Phase II (KMG-II): from individual species to whole genera.</title>
        <authorList>
            <person name="Goeker M."/>
        </authorList>
    </citation>
    <scope>NUCLEOTIDE SEQUENCE [LARGE SCALE GENOMIC DNA]</scope>
    <source>
        <strain evidence="2 3">DSM 19711</strain>
    </source>
</reference>
<gene>
    <name evidence="2" type="ORF">CLV37_102187</name>
</gene>
<dbReference type="Pfam" id="PF07969">
    <property type="entry name" value="Amidohydro_3"/>
    <property type="match status" value="1"/>
</dbReference>
<dbReference type="PANTHER" id="PTHR11647:SF1">
    <property type="entry name" value="COLLAPSIN RESPONSE MEDIATOR PROTEIN"/>
    <property type="match status" value="1"/>
</dbReference>
<dbReference type="Gene3D" id="3.20.20.140">
    <property type="entry name" value="Metal-dependent hydrolases"/>
    <property type="match status" value="1"/>
</dbReference>
<protein>
    <submittedName>
        <fullName evidence="2">Dihydroorotase/N-acyl-D-amino-acid deacylase</fullName>
    </submittedName>
</protein>
<comment type="caution">
    <text evidence="2">The sequence shown here is derived from an EMBL/GenBank/DDBJ whole genome shotgun (WGS) entry which is preliminary data.</text>
</comment>
<evidence type="ECO:0000259" key="1">
    <source>
        <dbReference type="Pfam" id="PF07969"/>
    </source>
</evidence>
<dbReference type="RefSeq" id="WP_106207843.1">
    <property type="nucleotide sequence ID" value="NZ_PVZF01000002.1"/>
</dbReference>
<organism evidence="2 3">
    <name type="scientific">Kineococcus rhizosphaerae</name>
    <dbReference type="NCBI Taxonomy" id="559628"/>
    <lineage>
        <taxon>Bacteria</taxon>
        <taxon>Bacillati</taxon>
        <taxon>Actinomycetota</taxon>
        <taxon>Actinomycetes</taxon>
        <taxon>Kineosporiales</taxon>
        <taxon>Kineosporiaceae</taxon>
        <taxon>Kineococcus</taxon>
    </lineage>
</organism>
<sequence>MKVDLLLTGGDVLDGLGSPAVRADVAVAGDRVVAVGAHLDLRAARVIDVTGHVVAPGFIDPHTHSDVVPLMAEPQPFKLLQGVTTEIVGNCGNSAAPLVDETAVENHRSISSTAKAGVTSHPRTFAGYLDEIEAAGPTNHVASLVGHHTLRISANGMAVDLADGALERMVELAEEAFAAGAVGLSTGLVYAPGSYGDVGEVSALAHVAARWQRPYATHLRDEGDRLLAGLGEAVEVARRTRVRLQVSHCKVAGARNHGRAEELLDVLRSARAEGLDVLGDQYPYTTGETFLAALFPSLLQEGGPAALRARLSDPAQRRYWFEVAATGAPPAGGGSPGAWHQTTPDGVTISMHTDPAVQGTTLAEQAAVLAVPPWEALCRTVLADPSAMMVYELMSAADVDTLLADPLIAIGSDNSVPVGLAHQRAWGCFPTVLAHGVRETGLLGLPEAVRKMTSASAAQFGLVGRGVLAPGCVADLAVFDPATVGHPGASPQNPAARPRGIPHVVLAGEVVVDHGDFTGVRHGRVLRAGHPERSTS</sequence>
<dbReference type="Gene3D" id="3.30.1490.130">
    <property type="entry name" value="D-aminoacylase. Domain 3"/>
    <property type="match status" value="1"/>
</dbReference>
<dbReference type="SUPFAM" id="SSF51338">
    <property type="entry name" value="Composite domain of metallo-dependent hydrolases"/>
    <property type="match status" value="1"/>
</dbReference>
<dbReference type="GO" id="GO:0016812">
    <property type="term" value="F:hydrolase activity, acting on carbon-nitrogen (but not peptide) bonds, in cyclic amides"/>
    <property type="evidence" value="ECO:0007669"/>
    <property type="project" value="TreeGrafter"/>
</dbReference>
<dbReference type="PANTHER" id="PTHR11647">
    <property type="entry name" value="HYDRANTOINASE/DIHYDROPYRIMIDINASE FAMILY MEMBER"/>
    <property type="match status" value="1"/>
</dbReference>
<dbReference type="SUPFAM" id="SSF51556">
    <property type="entry name" value="Metallo-dependent hydrolases"/>
    <property type="match status" value="1"/>
</dbReference>
<feature type="domain" description="Amidohydrolase 3" evidence="1">
    <location>
        <begin position="45"/>
        <end position="512"/>
    </location>
</feature>
<dbReference type="GO" id="GO:0005829">
    <property type="term" value="C:cytosol"/>
    <property type="evidence" value="ECO:0007669"/>
    <property type="project" value="TreeGrafter"/>
</dbReference>
<dbReference type="GO" id="GO:0016811">
    <property type="term" value="F:hydrolase activity, acting on carbon-nitrogen (but not peptide) bonds, in linear amides"/>
    <property type="evidence" value="ECO:0007669"/>
    <property type="project" value="InterPro"/>
</dbReference>
<evidence type="ECO:0000313" key="3">
    <source>
        <dbReference type="Proteomes" id="UP000238083"/>
    </source>
</evidence>